<dbReference type="GO" id="GO:0005737">
    <property type="term" value="C:cytoplasm"/>
    <property type="evidence" value="ECO:0007669"/>
    <property type="project" value="TreeGrafter"/>
</dbReference>
<dbReference type="InterPro" id="IPR024654">
    <property type="entry name" value="Calcineurin-like_PHP_lpxH"/>
</dbReference>
<dbReference type="PIRSF" id="PIRSF000883">
    <property type="entry name" value="Pesterase_MJ0912"/>
    <property type="match status" value="1"/>
</dbReference>
<gene>
    <name evidence="3" type="ORF">DWY69_08600</name>
</gene>
<sequence length="311" mass="36170">MRYAVISDVHGNMDALEAVLADARKQGAEGYLFAGDYCLSLPYPEEVIDRIRKIENAVLIRGNEEQYIERMRGEREECWAGGQMHISCWCEQALREENKDFLQTLPKEAVFQGRDGGPNIFMEHSSQTYIGDAELGKFSCPTIPLMYKEEPLTHEKLLQDIRTHLSGSRVFQERCGALEKGVYIFGHTHIQWFMQQDDRIFINPGSCGLPMDGCEEGAPYTLLISDENGLQVQERRVPYDIEAFIRKIEESDQFERIPVWSKIRIKELRSRREHLYFFLKYASEYAERTGDTVRPFGKKTWEGAFEEWDKQ</sequence>
<name>A0A3E3IZX7_9FIRM</name>
<dbReference type="PANTHER" id="PTHR42850">
    <property type="entry name" value="METALLOPHOSPHOESTERASE"/>
    <property type="match status" value="1"/>
</dbReference>
<dbReference type="GO" id="GO:0016791">
    <property type="term" value="F:phosphatase activity"/>
    <property type="evidence" value="ECO:0007669"/>
    <property type="project" value="TreeGrafter"/>
</dbReference>
<dbReference type="SUPFAM" id="SSF56300">
    <property type="entry name" value="Metallo-dependent phosphatases"/>
    <property type="match status" value="1"/>
</dbReference>
<evidence type="ECO:0000313" key="3">
    <source>
        <dbReference type="EMBL" id="RGE72401.1"/>
    </source>
</evidence>
<proteinExistence type="inferred from homology"/>
<comment type="caution">
    <text evidence="3">The sequence shown here is derived from an EMBL/GenBank/DDBJ whole genome shotgun (WGS) entry which is preliminary data.</text>
</comment>
<accession>A0A3E3IZX7</accession>
<dbReference type="Proteomes" id="UP000261166">
    <property type="component" value="Unassembled WGS sequence"/>
</dbReference>
<feature type="domain" description="Calcineurin-like phosphoesterase" evidence="2">
    <location>
        <begin position="1"/>
        <end position="214"/>
    </location>
</feature>
<dbReference type="Gene3D" id="3.60.21.10">
    <property type="match status" value="1"/>
</dbReference>
<dbReference type="AlphaFoldDB" id="A0A3E3IZX7"/>
<evidence type="ECO:0000256" key="1">
    <source>
        <dbReference type="ARBA" id="ARBA00008950"/>
    </source>
</evidence>
<dbReference type="OrthoDB" id="9800565at2"/>
<protein>
    <submittedName>
        <fullName evidence="3">Metallophosphoesterase</fullName>
    </submittedName>
</protein>
<dbReference type="InterPro" id="IPR029052">
    <property type="entry name" value="Metallo-depent_PP-like"/>
</dbReference>
<evidence type="ECO:0000313" key="4">
    <source>
        <dbReference type="Proteomes" id="UP000261166"/>
    </source>
</evidence>
<dbReference type="InterPro" id="IPR011152">
    <property type="entry name" value="Pesterase_MJ0912"/>
</dbReference>
<dbReference type="EMBL" id="QVLU01000006">
    <property type="protein sequence ID" value="RGE72401.1"/>
    <property type="molecule type" value="Genomic_DNA"/>
</dbReference>
<dbReference type="PANTHER" id="PTHR42850:SF2">
    <property type="entry name" value="BLL5683 PROTEIN"/>
    <property type="match status" value="1"/>
</dbReference>
<dbReference type="Pfam" id="PF12850">
    <property type="entry name" value="Metallophos_2"/>
    <property type="match status" value="1"/>
</dbReference>
<comment type="similarity">
    <text evidence="1">Belongs to the metallophosphoesterase superfamily. YfcE family.</text>
</comment>
<organism evidence="3 4">
    <name type="scientific">Eisenbergiella massiliensis</name>
    <dbReference type="NCBI Taxonomy" id="1720294"/>
    <lineage>
        <taxon>Bacteria</taxon>
        <taxon>Bacillati</taxon>
        <taxon>Bacillota</taxon>
        <taxon>Clostridia</taxon>
        <taxon>Lachnospirales</taxon>
        <taxon>Lachnospiraceae</taxon>
        <taxon>Eisenbergiella</taxon>
    </lineage>
</organism>
<evidence type="ECO:0000259" key="2">
    <source>
        <dbReference type="Pfam" id="PF12850"/>
    </source>
</evidence>
<dbReference type="InterPro" id="IPR050126">
    <property type="entry name" value="Ap4A_hydrolase"/>
</dbReference>
<reference evidence="3 4" key="1">
    <citation type="submission" date="2018-08" db="EMBL/GenBank/DDBJ databases">
        <title>A genome reference for cultivated species of the human gut microbiota.</title>
        <authorList>
            <person name="Zou Y."/>
            <person name="Xue W."/>
            <person name="Luo G."/>
        </authorList>
    </citation>
    <scope>NUCLEOTIDE SEQUENCE [LARGE SCALE GENOMIC DNA]</scope>
    <source>
        <strain evidence="3 4">AF26-4BH</strain>
    </source>
</reference>
<dbReference type="RefSeq" id="WP_025487535.1">
    <property type="nucleotide sequence ID" value="NZ_CALBAU010000057.1"/>
</dbReference>